<feature type="domain" description="ABC1 atypical kinase-like" evidence="2">
    <location>
        <begin position="276"/>
        <end position="321"/>
    </location>
</feature>
<dbReference type="OMA" id="SMVRTHH"/>
<evidence type="ECO:0000313" key="3">
    <source>
        <dbReference type="EMBL" id="CDO72948.1"/>
    </source>
</evidence>
<dbReference type="Proteomes" id="UP000029665">
    <property type="component" value="Unassembled WGS sequence"/>
</dbReference>
<evidence type="ECO:0000313" key="4">
    <source>
        <dbReference type="Proteomes" id="UP000029665"/>
    </source>
</evidence>
<organism evidence="3 4">
    <name type="scientific">Pycnoporus cinnabarinus</name>
    <name type="common">Cinnabar-red polypore</name>
    <name type="synonym">Trametes cinnabarina</name>
    <dbReference type="NCBI Taxonomy" id="5643"/>
    <lineage>
        <taxon>Eukaryota</taxon>
        <taxon>Fungi</taxon>
        <taxon>Dikarya</taxon>
        <taxon>Basidiomycota</taxon>
        <taxon>Agaricomycotina</taxon>
        <taxon>Agaricomycetes</taxon>
        <taxon>Polyporales</taxon>
        <taxon>Polyporaceae</taxon>
        <taxon>Trametes</taxon>
    </lineage>
</organism>
<dbReference type="SUPFAM" id="SSF56112">
    <property type="entry name" value="Protein kinase-like (PK-like)"/>
    <property type="match status" value="1"/>
</dbReference>
<dbReference type="Pfam" id="PF03109">
    <property type="entry name" value="ABC1"/>
    <property type="match status" value="2"/>
</dbReference>
<dbReference type="InterPro" id="IPR004147">
    <property type="entry name" value="ABC1_dom"/>
</dbReference>
<sequence>MAGPLVERRGSCMIAFEGVHTRVIPSLRVLVRPPRILGRRSSSVLRKPVFALDQNVLMPAMVVLRSALLNPVLKQSLLTRAGALSCRKTLNWPKASRFHTQFRPGTSNNSSFFSKRLLWIVPVVGGFALYAAPRPDESHNVYSSPTLIPCPAPTPEAADTIIMSPSEADRSLLRRILAFLRDRLIEPILTAKRFAYLCFIFVPVLLASPMLLIGQPEGKYGGDRWGAVWWYGFLTSQMQRAGPTFIKLAQWAASRADLFPALLCERMGALHSRGRAHRLSHTKKVIEEVFQRPFEEVFEAFDETPIGTGAIAQVYRATLKQDLVPPSHLAPKRQGKRKVVLPPALLNEPAPSVPTASVAIKVLHPHVEKMINRDLSIMSFFANVISLLPGMQWLSLPEEVEVFGQMMHEQLDLRIEAENLAKFEKNFETRKLPVTFPRPLKVWSTKDLLVEEYENALPLELFLHNGGGPFNDTLAEVGLDAFLNMLLLDNFVHADLHPGNIMIKFTRPPAPSGENAWTSILKRLTGTTPSVVDMPSSPSTPQSPDEIVNQLRSLSNDPEQWRIALEKVREQGWLPEIVFVDAGLVTTLNTVNRKNFIDLFRAVAEFDGYRAGILMVERCRTPELAIDVETFALRMQHIVLNVKRKTFSLGQIKISDILTEVLNAVRKHHVKMEGDFVNTVISILLLEGIGRQLNPDLDLFKSALPILRQLGRQMSTQETMSNLPSGDVGAFLKVWVYMEARGFASAAFVNADDLVKYDWLTPAI</sequence>
<dbReference type="GO" id="GO:0005739">
    <property type="term" value="C:mitochondrion"/>
    <property type="evidence" value="ECO:0007669"/>
    <property type="project" value="TreeGrafter"/>
</dbReference>
<dbReference type="EMBL" id="CCBP010000119">
    <property type="protein sequence ID" value="CDO72948.1"/>
    <property type="molecule type" value="Genomic_DNA"/>
</dbReference>
<dbReference type="OrthoDB" id="1290869at2759"/>
<dbReference type="STRING" id="5643.A0A060SKK1"/>
<dbReference type="HOGENOM" id="CLU_006533_6_0_1"/>
<protein>
    <recommendedName>
        <fullName evidence="2">ABC1 atypical kinase-like domain-containing protein</fullName>
    </recommendedName>
</protein>
<feature type="domain" description="ABC1 atypical kinase-like" evidence="2">
    <location>
        <begin position="357"/>
        <end position="504"/>
    </location>
</feature>
<proteinExistence type="inferred from homology"/>
<reference evidence="3" key="1">
    <citation type="submission" date="2014-01" db="EMBL/GenBank/DDBJ databases">
        <title>The genome of the white-rot fungus Pycnoporus cinnabarinus: a basidiomycete model with a versatile arsenal for lignocellulosic biomass breakdown.</title>
        <authorList>
            <person name="Levasseur A."/>
            <person name="Lomascolo A."/>
            <person name="Ruiz-Duenas F.J."/>
            <person name="Uzan E."/>
            <person name="Piumi F."/>
            <person name="Kues U."/>
            <person name="Ram A.F.J."/>
            <person name="Murat C."/>
            <person name="Haon M."/>
            <person name="Benoit I."/>
            <person name="Arfi Y."/>
            <person name="Chevret D."/>
            <person name="Drula E."/>
            <person name="Kwon M.J."/>
            <person name="Gouret P."/>
            <person name="Lesage-Meessen L."/>
            <person name="Lombard V."/>
            <person name="Mariette J."/>
            <person name="Noirot C."/>
            <person name="Park J."/>
            <person name="Patyshakuliyeva A."/>
            <person name="Wieneger R.A.B."/>
            <person name="Wosten H.A.B."/>
            <person name="Martin F."/>
            <person name="Coutinho P.M."/>
            <person name="de Vries R."/>
            <person name="Martinez A.T."/>
            <person name="Klopp C."/>
            <person name="Pontarotti P."/>
            <person name="Henrissat B."/>
            <person name="Record E."/>
        </authorList>
    </citation>
    <scope>NUCLEOTIDE SEQUENCE [LARGE SCALE GENOMIC DNA]</scope>
    <source>
        <strain evidence="3">BRFM137</strain>
    </source>
</reference>
<keyword evidence="4" id="KW-1185">Reference proteome</keyword>
<evidence type="ECO:0000259" key="2">
    <source>
        <dbReference type="Pfam" id="PF03109"/>
    </source>
</evidence>
<accession>A0A060SKK1</accession>
<dbReference type="CDD" id="cd13971">
    <property type="entry name" value="ADCK2-like"/>
    <property type="match status" value="1"/>
</dbReference>
<evidence type="ECO:0000256" key="1">
    <source>
        <dbReference type="ARBA" id="ARBA00009670"/>
    </source>
</evidence>
<comment type="similarity">
    <text evidence="1">Belongs to the protein kinase superfamily. ADCK protein kinase family.</text>
</comment>
<gene>
    <name evidence="3" type="ORF">BN946_scf185007.g2</name>
</gene>
<dbReference type="PANTHER" id="PTHR45890">
    <property type="entry name" value="AARF DOMAIN CONTAINING KINASE 2 (PREDICTED)"/>
    <property type="match status" value="1"/>
</dbReference>
<name>A0A060SKK1_PYCCI</name>
<dbReference type="AlphaFoldDB" id="A0A060SKK1"/>
<comment type="caution">
    <text evidence="3">The sequence shown here is derived from an EMBL/GenBank/DDBJ whole genome shotgun (WGS) entry which is preliminary data.</text>
</comment>
<dbReference type="InterPro" id="IPR052402">
    <property type="entry name" value="ADCK_kinase"/>
</dbReference>
<dbReference type="PANTHER" id="PTHR45890:SF1">
    <property type="entry name" value="AARF DOMAIN CONTAINING KINASE 2"/>
    <property type="match status" value="1"/>
</dbReference>
<dbReference type="InterPro" id="IPR011009">
    <property type="entry name" value="Kinase-like_dom_sf"/>
</dbReference>
<dbReference type="InterPro" id="IPR044095">
    <property type="entry name" value="ADCK2_dom"/>
</dbReference>